<comment type="caution">
    <text evidence="2">The sequence shown here is derived from an EMBL/GenBank/DDBJ whole genome shotgun (WGS) entry which is preliminary data.</text>
</comment>
<reference evidence="2" key="1">
    <citation type="submission" date="2021-04" db="EMBL/GenBank/DDBJ databases">
        <title>Genomic characterization of endocarditis-associated Neisseria elongata subsp. nitroreducens.</title>
        <authorList>
            <person name="Schorner M."/>
            <person name="Passarelli-Araujo H."/>
            <person name="Scheffer M."/>
            <person name="Barazzetti F."/>
            <person name="Martins J."/>
            <person name="Machado H."/>
            <person name="Palmeiro J."/>
            <person name="Bazzo M."/>
        </authorList>
    </citation>
    <scope>NUCLEOTIDE SEQUENCE</scope>
    <source>
        <strain evidence="2">Nel_M001</strain>
    </source>
</reference>
<protein>
    <submittedName>
        <fullName evidence="2">Cytochrome C</fullName>
    </submittedName>
</protein>
<name>A0A9X0ZVT8_NEIEL</name>
<dbReference type="AlphaFoldDB" id="A0A9X0ZVT8"/>
<dbReference type="Proteomes" id="UP000708805">
    <property type="component" value="Unassembled WGS sequence"/>
</dbReference>
<evidence type="ECO:0000313" key="3">
    <source>
        <dbReference type="Proteomes" id="UP000708805"/>
    </source>
</evidence>
<keyword evidence="1" id="KW-0732">Signal</keyword>
<dbReference type="EMBL" id="JAGJWT010000002">
    <property type="protein sequence ID" value="MBS9339877.1"/>
    <property type="molecule type" value="Genomic_DNA"/>
</dbReference>
<accession>A0A9X0ZVT8</accession>
<sequence>MLMKKQIVLAVALLLTTAAANAGGAKLSCGQQKWNGTEYGVTKCRYSGKSLSDAYTAALNKQGGNGVLPKTLPTRNMKRQINEETEISIQWTGRKIVNVCVNSEGFDCFELKQQRDYVDVTFTVATP</sequence>
<feature type="chain" id="PRO_5040937446" evidence="1">
    <location>
        <begin position="23"/>
        <end position="127"/>
    </location>
</feature>
<feature type="signal peptide" evidence="1">
    <location>
        <begin position="1"/>
        <end position="22"/>
    </location>
</feature>
<gene>
    <name evidence="2" type="ORF">J8641_03390</name>
</gene>
<proteinExistence type="predicted"/>
<organism evidence="2 3">
    <name type="scientific">Neisseria elongata subsp. nitroreducens</name>
    <dbReference type="NCBI Taxonomy" id="90367"/>
    <lineage>
        <taxon>Bacteria</taxon>
        <taxon>Pseudomonadati</taxon>
        <taxon>Pseudomonadota</taxon>
        <taxon>Betaproteobacteria</taxon>
        <taxon>Neisseriales</taxon>
        <taxon>Neisseriaceae</taxon>
        <taxon>Neisseria</taxon>
    </lineage>
</organism>
<evidence type="ECO:0000256" key="1">
    <source>
        <dbReference type="SAM" id="SignalP"/>
    </source>
</evidence>
<evidence type="ECO:0000313" key="2">
    <source>
        <dbReference type="EMBL" id="MBS9339877.1"/>
    </source>
</evidence>